<dbReference type="PANTHER" id="PTHR11655">
    <property type="entry name" value="60S/50S RIBOSOMAL PROTEIN L6/L9"/>
    <property type="match status" value="1"/>
</dbReference>
<evidence type="ECO:0000256" key="8">
    <source>
        <dbReference type="RuleBase" id="RU003869"/>
    </source>
</evidence>
<dbReference type="GO" id="GO:0005762">
    <property type="term" value="C:mitochondrial large ribosomal subunit"/>
    <property type="evidence" value="ECO:0007669"/>
    <property type="project" value="TreeGrafter"/>
</dbReference>
<keyword evidence="11" id="KW-1185">Reference proteome</keyword>
<dbReference type="Proteomes" id="UP000750334">
    <property type="component" value="Unassembled WGS sequence"/>
</dbReference>
<feature type="domain" description="Large ribosomal subunit protein uL6 alpha-beta" evidence="9">
    <location>
        <begin position="127"/>
        <end position="202"/>
    </location>
</feature>
<dbReference type="Gene3D" id="3.90.930.12">
    <property type="entry name" value="Ribosomal protein L6, alpha-beta domain"/>
    <property type="match status" value="2"/>
</dbReference>
<proteinExistence type="inferred from homology"/>
<dbReference type="PRINTS" id="PR00059">
    <property type="entry name" value="RIBOSOMALL6"/>
</dbReference>
<dbReference type="InterPro" id="IPR036789">
    <property type="entry name" value="Ribosomal_uL6-like_a/b-dom_sf"/>
</dbReference>
<gene>
    <name evidence="10" type="ORF">C6P45_004078</name>
</gene>
<evidence type="ECO:0000256" key="5">
    <source>
        <dbReference type="ARBA" id="ARBA00023274"/>
    </source>
</evidence>
<dbReference type="PANTHER" id="PTHR11655:SF14">
    <property type="entry name" value="LARGE RIBOSOMAL SUBUNIT PROTEIN UL6M"/>
    <property type="match status" value="1"/>
</dbReference>
<protein>
    <recommendedName>
        <fullName evidence="7">Large ribosomal subunit protein uL6m</fullName>
    </recommendedName>
</protein>
<reference evidence="10 11" key="1">
    <citation type="submission" date="2020-11" db="EMBL/GenBank/DDBJ databases">
        <title>Kefir isolates.</title>
        <authorList>
            <person name="Marcisauskas S."/>
            <person name="Kim Y."/>
            <person name="Blasche S."/>
        </authorList>
    </citation>
    <scope>NUCLEOTIDE SEQUENCE [LARGE SCALE GENOMIC DNA]</scope>
    <source>
        <strain evidence="10 11">OG2</strain>
    </source>
</reference>
<evidence type="ECO:0000256" key="2">
    <source>
        <dbReference type="ARBA" id="ARBA00022730"/>
    </source>
</evidence>
<dbReference type="AlphaFoldDB" id="A0A9P7BDS4"/>
<keyword evidence="4 8" id="KW-0689">Ribosomal protein</keyword>
<name>A0A9P7BDS4_MAUEX</name>
<evidence type="ECO:0000256" key="1">
    <source>
        <dbReference type="ARBA" id="ARBA00009356"/>
    </source>
</evidence>
<sequence length="216" mass="23663">MSMSVINKRLFSVSSIIRSHVGAAVIYSNPETHISLTTLNPPRLIQKGRKFLKLSQNVTVKGPKGQVSMDIPDFAHIESNGETHKIHVSVDDDSNSIQKAMWGTLRSHMNNHVIGVNEGHLAILRFVGTGYRATVAKDGKYVGVKVGASIPQGLDVPQGISVKSPTPTTLIIEGCDKQQVFLFAAKLRDFHPPEPYKGKGIYVGDETIKIKNKKIK</sequence>
<dbReference type="GO" id="GO:0019843">
    <property type="term" value="F:rRNA binding"/>
    <property type="evidence" value="ECO:0007669"/>
    <property type="project" value="UniProtKB-KW"/>
</dbReference>
<dbReference type="SUPFAM" id="SSF56053">
    <property type="entry name" value="Ribosomal protein L6"/>
    <property type="match status" value="2"/>
</dbReference>
<comment type="similarity">
    <text evidence="1 8">Belongs to the universal ribosomal protein uL6 family.</text>
</comment>
<comment type="caution">
    <text evidence="10">The sequence shown here is derived from an EMBL/GenBank/DDBJ whole genome shotgun (WGS) entry which is preliminary data.</text>
</comment>
<evidence type="ECO:0000256" key="7">
    <source>
        <dbReference type="ARBA" id="ARBA00069416"/>
    </source>
</evidence>
<dbReference type="PIRSF" id="PIRSF002162">
    <property type="entry name" value="Ribosomal_L6"/>
    <property type="match status" value="1"/>
</dbReference>
<keyword evidence="3" id="KW-0694">RNA-binding</keyword>
<dbReference type="PROSITE" id="PS00525">
    <property type="entry name" value="RIBOSOMAL_L6_1"/>
    <property type="match status" value="1"/>
</dbReference>
<dbReference type="InterPro" id="IPR002358">
    <property type="entry name" value="Ribosomal_uL6_CS"/>
</dbReference>
<dbReference type="InterPro" id="IPR019906">
    <property type="entry name" value="Ribosomal_uL6_bac-type"/>
</dbReference>
<keyword evidence="2" id="KW-0699">rRNA-binding</keyword>
<dbReference type="OrthoDB" id="540873at2759"/>
<evidence type="ECO:0000259" key="9">
    <source>
        <dbReference type="Pfam" id="PF00347"/>
    </source>
</evidence>
<evidence type="ECO:0000256" key="6">
    <source>
        <dbReference type="ARBA" id="ARBA00037226"/>
    </source>
</evidence>
<dbReference type="FunFam" id="3.90.930.12:FF:000006">
    <property type="entry name" value="50S ribosomal protein L6"/>
    <property type="match status" value="1"/>
</dbReference>
<feature type="domain" description="Large ribosomal subunit protein uL6 alpha-beta" evidence="9">
    <location>
        <begin position="55"/>
        <end position="119"/>
    </location>
</feature>
<dbReference type="Pfam" id="PF00347">
    <property type="entry name" value="Ribosomal_L6"/>
    <property type="match status" value="2"/>
</dbReference>
<dbReference type="GO" id="GO:0006412">
    <property type="term" value="P:translation"/>
    <property type="evidence" value="ECO:0007669"/>
    <property type="project" value="InterPro"/>
</dbReference>
<comment type="function">
    <text evidence="6">Component of the mitochondrial ribosome (mitoribosome), a dedicated translation machinery responsible for the synthesis of mitochondrial genome-encoded proteins, including at least some of the essential transmembrane subunits of the mitochondrial respiratory chain. The mitoribosomes are attached to the mitochondrial inner membrane and translation products are cotranslationally integrated into the membrane.</text>
</comment>
<evidence type="ECO:0000313" key="10">
    <source>
        <dbReference type="EMBL" id="KAG0672063.1"/>
    </source>
</evidence>
<dbReference type="InterPro" id="IPR020040">
    <property type="entry name" value="Ribosomal_uL6_a/b-dom"/>
</dbReference>
<accession>A0A9P7BDS4</accession>
<dbReference type="GO" id="GO:0003735">
    <property type="term" value="F:structural constituent of ribosome"/>
    <property type="evidence" value="ECO:0007669"/>
    <property type="project" value="InterPro"/>
</dbReference>
<evidence type="ECO:0000313" key="11">
    <source>
        <dbReference type="Proteomes" id="UP000750334"/>
    </source>
</evidence>
<keyword evidence="5 8" id="KW-0687">Ribonucleoprotein</keyword>
<dbReference type="EMBL" id="PUHR01000005">
    <property type="protein sequence ID" value="KAG0672063.1"/>
    <property type="molecule type" value="Genomic_DNA"/>
</dbReference>
<organism evidence="10 11">
    <name type="scientific">Maudiozyma exigua</name>
    <name type="common">Yeast</name>
    <name type="synonym">Kazachstania exigua</name>
    <dbReference type="NCBI Taxonomy" id="34358"/>
    <lineage>
        <taxon>Eukaryota</taxon>
        <taxon>Fungi</taxon>
        <taxon>Dikarya</taxon>
        <taxon>Ascomycota</taxon>
        <taxon>Saccharomycotina</taxon>
        <taxon>Saccharomycetes</taxon>
        <taxon>Saccharomycetales</taxon>
        <taxon>Saccharomycetaceae</taxon>
        <taxon>Maudiozyma</taxon>
    </lineage>
</organism>
<dbReference type="InterPro" id="IPR000702">
    <property type="entry name" value="Ribosomal_uL6-like"/>
</dbReference>
<evidence type="ECO:0000256" key="3">
    <source>
        <dbReference type="ARBA" id="ARBA00022884"/>
    </source>
</evidence>
<evidence type="ECO:0000256" key="4">
    <source>
        <dbReference type="ARBA" id="ARBA00022980"/>
    </source>
</evidence>